<dbReference type="Gene3D" id="3.40.50.300">
    <property type="entry name" value="P-loop containing nucleotide triphosphate hydrolases"/>
    <property type="match status" value="1"/>
</dbReference>
<comment type="similarity">
    <text evidence="2 7">Belongs to the CobB/CobQ family. CobQ subfamily.</text>
</comment>
<evidence type="ECO:0000313" key="11">
    <source>
        <dbReference type="Proteomes" id="UP000070250"/>
    </source>
</evidence>
<gene>
    <name evidence="7" type="primary">cobQ</name>
    <name evidence="10" type="ORF">ACG33_15150</name>
</gene>
<feature type="active site" description="Nucleophile" evidence="7">
    <location>
        <position position="331"/>
    </location>
</feature>
<feature type="domain" description="CobB/CobQ-like glutamine amidotransferase" evidence="9">
    <location>
        <begin position="251"/>
        <end position="435"/>
    </location>
</feature>
<dbReference type="EMBL" id="CP011971">
    <property type="protein sequence ID" value="AMN48409.1"/>
    <property type="molecule type" value="Genomic_DNA"/>
</dbReference>
<dbReference type="NCBIfam" id="TIGR00313">
    <property type="entry name" value="cobQ"/>
    <property type="match status" value="1"/>
</dbReference>
<sequence length="486" mass="51485">MAAVMFQGTGSDVGKSVIVAGVCRALVNRGLTVRPFKPQNMSNNAAVAADGGEIGRAQALQAIACRVPASVHMNPVLIKPQSDIGAQLVIRGVVRGTVDAGYFRQHKAELLEIVLESFGRLSREADIVVVEGAGSPAESNLRAHDIANMGFARAARVPVVLIGDIDRGGVIAALVGTSTLLSRQDRAMIKAFIINKFRGDISLFESGVAEITRRTSWPSLGVVPWLAAARTLPAEDAVTLNAPAATPGALRIVVPLLPHIANFDDFDALMQDSGASLQLIPPGTALPGDAKVVIIPGTKATIADLKFLRRQGWDIDIAAHVRRGGHVVGICGGFQMLGSSITDPEGMEGPVESVDGLDLLPMDTYLMKTKQVGEVRGIHIDSGAVFDGYEIHAGQTRLEPGLTPWLRFDDGSAAGAIRADGLVAGCYVHGLYNRAEFRGAWLESLGVSSDRVQQHQRIDAALDELAAVLERSVDLDRLLDIARCSA</sequence>
<dbReference type="PROSITE" id="PS51274">
    <property type="entry name" value="GATASE_COBBQ"/>
    <property type="match status" value="1"/>
</dbReference>
<evidence type="ECO:0000259" key="9">
    <source>
        <dbReference type="Pfam" id="PF07685"/>
    </source>
</evidence>
<dbReference type="OrthoDB" id="9808302at2"/>
<dbReference type="GO" id="GO:0009236">
    <property type="term" value="P:cobalamin biosynthetic process"/>
    <property type="evidence" value="ECO:0007669"/>
    <property type="project" value="UniProtKB-UniRule"/>
</dbReference>
<accession>A0A127FEQ2</accession>
<dbReference type="STRING" id="465721.ACG33_15150"/>
<dbReference type="UniPathway" id="UPA00148"/>
<dbReference type="Gene3D" id="3.40.50.880">
    <property type="match status" value="1"/>
</dbReference>
<dbReference type="SUPFAM" id="SSF52317">
    <property type="entry name" value="Class I glutamine amidotransferase-like"/>
    <property type="match status" value="1"/>
</dbReference>
<evidence type="ECO:0000313" key="10">
    <source>
        <dbReference type="EMBL" id="AMN48409.1"/>
    </source>
</evidence>
<dbReference type="RefSeq" id="WP_066922455.1">
    <property type="nucleotide sequence ID" value="NZ_CP011971.1"/>
</dbReference>
<dbReference type="PANTHER" id="PTHR21343">
    <property type="entry name" value="DETHIOBIOTIN SYNTHETASE"/>
    <property type="match status" value="1"/>
</dbReference>
<dbReference type="CDD" id="cd05389">
    <property type="entry name" value="CobQ_N"/>
    <property type="match status" value="1"/>
</dbReference>
<dbReference type="KEGG" id="sdf:ACG33_15150"/>
<organism evidence="10 11">
    <name type="scientific">Steroidobacter denitrificans</name>
    <dbReference type="NCBI Taxonomy" id="465721"/>
    <lineage>
        <taxon>Bacteria</taxon>
        <taxon>Pseudomonadati</taxon>
        <taxon>Pseudomonadota</taxon>
        <taxon>Gammaproteobacteria</taxon>
        <taxon>Steroidobacterales</taxon>
        <taxon>Steroidobacteraceae</taxon>
        <taxon>Steroidobacter</taxon>
    </lineage>
</organism>
<evidence type="ECO:0000256" key="4">
    <source>
        <dbReference type="ARBA" id="ARBA00022573"/>
    </source>
</evidence>
<dbReference type="InterPro" id="IPR027417">
    <property type="entry name" value="P-loop_NTPase"/>
</dbReference>
<dbReference type="Pfam" id="PF01656">
    <property type="entry name" value="CbiA"/>
    <property type="match status" value="1"/>
</dbReference>
<reference evidence="10 11" key="1">
    <citation type="submission" date="2015-06" db="EMBL/GenBank/DDBJ databases">
        <title>A Comprehensive Approach to Explore the Metabolic and Phylogenetic Diversity of Bacterial Steroid Degradation in the Environment: Testosterone as an Example.</title>
        <authorList>
            <person name="Yang F.-C."/>
            <person name="Chen Y.-L."/>
            <person name="Yu C.-P."/>
            <person name="Tang S.-L."/>
            <person name="Wang P.-H."/>
            <person name="Ismail W."/>
            <person name="Wang C.-H."/>
            <person name="Yang C.-Y."/>
            <person name="Chiang Y.-R."/>
        </authorList>
    </citation>
    <scope>NUCLEOTIDE SEQUENCE [LARGE SCALE GENOMIC DNA]</scope>
    <source>
        <strain evidence="10 11">DSM 18526</strain>
    </source>
</reference>
<proteinExistence type="inferred from homology"/>
<feature type="domain" description="CobQ/CobB/MinD/ParA nucleotide binding" evidence="8">
    <location>
        <begin position="4"/>
        <end position="236"/>
    </location>
</feature>
<evidence type="ECO:0000256" key="7">
    <source>
        <dbReference type="HAMAP-Rule" id="MF_00028"/>
    </source>
</evidence>
<dbReference type="HAMAP" id="MF_00028">
    <property type="entry name" value="CobQ"/>
    <property type="match status" value="1"/>
</dbReference>
<dbReference type="Pfam" id="PF07685">
    <property type="entry name" value="GATase_3"/>
    <property type="match status" value="1"/>
</dbReference>
<dbReference type="NCBIfam" id="NF001989">
    <property type="entry name" value="PRK00784.1"/>
    <property type="match status" value="1"/>
</dbReference>
<dbReference type="CDD" id="cd01750">
    <property type="entry name" value="GATase1_CobQ"/>
    <property type="match status" value="1"/>
</dbReference>
<keyword evidence="4 7" id="KW-0169">Cobalamin biosynthesis</keyword>
<dbReference type="PATRIC" id="fig|465721.4.peg.3239"/>
<dbReference type="SUPFAM" id="SSF52540">
    <property type="entry name" value="P-loop containing nucleoside triphosphate hydrolases"/>
    <property type="match status" value="1"/>
</dbReference>
<evidence type="ECO:0000256" key="1">
    <source>
        <dbReference type="ARBA" id="ARBA00004953"/>
    </source>
</evidence>
<comment type="pathway">
    <text evidence="1 7">Cofactor biosynthesis; adenosylcobalamin biosynthesis.</text>
</comment>
<dbReference type="InterPro" id="IPR033949">
    <property type="entry name" value="CobQ_GATase1"/>
</dbReference>
<evidence type="ECO:0000259" key="8">
    <source>
        <dbReference type="Pfam" id="PF01656"/>
    </source>
</evidence>
<dbReference type="InterPro" id="IPR047045">
    <property type="entry name" value="CobQ_N"/>
</dbReference>
<evidence type="ECO:0000256" key="2">
    <source>
        <dbReference type="ARBA" id="ARBA00006205"/>
    </source>
</evidence>
<dbReference type="InterPro" id="IPR002586">
    <property type="entry name" value="CobQ/CobB/MinD/ParA_Nub-bd_dom"/>
</dbReference>
<dbReference type="InterPro" id="IPR004459">
    <property type="entry name" value="CobQ_synth"/>
</dbReference>
<dbReference type="Proteomes" id="UP000070250">
    <property type="component" value="Chromosome"/>
</dbReference>
<dbReference type="GO" id="GO:0003824">
    <property type="term" value="F:catalytic activity"/>
    <property type="evidence" value="ECO:0007669"/>
    <property type="project" value="InterPro"/>
</dbReference>
<dbReference type="PANTHER" id="PTHR21343:SF1">
    <property type="entry name" value="COBYRIC ACID SYNTHASE"/>
    <property type="match status" value="1"/>
</dbReference>
<dbReference type="InterPro" id="IPR011698">
    <property type="entry name" value="GATase_3"/>
</dbReference>
<dbReference type="InterPro" id="IPR029062">
    <property type="entry name" value="Class_I_gatase-like"/>
</dbReference>
<protein>
    <recommendedName>
        <fullName evidence="3 7">Cobyric acid synthase</fullName>
    </recommendedName>
</protein>
<evidence type="ECO:0000256" key="6">
    <source>
        <dbReference type="ARBA" id="ARBA00025166"/>
    </source>
</evidence>
<comment type="function">
    <text evidence="6 7">Catalyzes amidations at positions B, D, E, and G on adenosylcobyrinic A,C-diamide. NH(2) groups are provided by glutamine, and one molecule of ATP is hydrogenolyzed for each amidation.</text>
</comment>
<evidence type="ECO:0000256" key="5">
    <source>
        <dbReference type="ARBA" id="ARBA00022962"/>
    </source>
</evidence>
<dbReference type="AlphaFoldDB" id="A0A127FEQ2"/>
<dbReference type="GO" id="GO:0015420">
    <property type="term" value="F:ABC-type vitamin B12 transporter activity"/>
    <property type="evidence" value="ECO:0007669"/>
    <property type="project" value="UniProtKB-UniRule"/>
</dbReference>
<name>A0A127FEQ2_STEDE</name>
<keyword evidence="5 7" id="KW-0315">Glutamine amidotransferase</keyword>
<evidence type="ECO:0000256" key="3">
    <source>
        <dbReference type="ARBA" id="ARBA00019833"/>
    </source>
</evidence>
<feature type="active site" evidence="7">
    <location>
        <position position="429"/>
    </location>
</feature>
<keyword evidence="11" id="KW-1185">Reference proteome</keyword>